<name>A0ABX1SK57_9PSEU</name>
<sequence>GHHRGGDQHAFQGGSLIGVNAQVNPATNVGGIANFAPVHQNANADSSQNTGIQQFGGNGGHHRGGDQHAFQGGSLIGVNAQVNPATNVGGIANFAPVHQNADAGGSQNSGVQQFI</sequence>
<evidence type="ECO:0000256" key="1">
    <source>
        <dbReference type="SAM" id="MobiDB-lite"/>
    </source>
</evidence>
<feature type="region of interest" description="Disordered" evidence="1">
    <location>
        <begin position="42"/>
        <end position="71"/>
    </location>
</feature>
<dbReference type="RefSeq" id="WP_211178132.1">
    <property type="nucleotide sequence ID" value="NZ_JAAXLA010000111.1"/>
</dbReference>
<feature type="non-terminal residue" evidence="2">
    <location>
        <position position="1"/>
    </location>
</feature>
<evidence type="ECO:0000313" key="2">
    <source>
        <dbReference type="EMBL" id="NMI01966.1"/>
    </source>
</evidence>
<organism evidence="2 3">
    <name type="scientific">Pseudonocardia acidicola</name>
    <dbReference type="NCBI Taxonomy" id="2724939"/>
    <lineage>
        <taxon>Bacteria</taxon>
        <taxon>Bacillati</taxon>
        <taxon>Actinomycetota</taxon>
        <taxon>Actinomycetes</taxon>
        <taxon>Pseudonocardiales</taxon>
        <taxon>Pseudonocardiaceae</taxon>
        <taxon>Pseudonocardia</taxon>
    </lineage>
</organism>
<gene>
    <name evidence="2" type="ORF">HF526_32405</name>
</gene>
<comment type="caution">
    <text evidence="2">The sequence shown here is derived from an EMBL/GenBank/DDBJ whole genome shotgun (WGS) entry which is preliminary data.</text>
</comment>
<proteinExistence type="predicted"/>
<accession>A0ABX1SK57</accession>
<dbReference type="Proteomes" id="UP000820669">
    <property type="component" value="Unassembled WGS sequence"/>
</dbReference>
<evidence type="ECO:0008006" key="4">
    <source>
        <dbReference type="Google" id="ProtNLM"/>
    </source>
</evidence>
<feature type="compositionally biased region" description="Polar residues" evidence="1">
    <location>
        <begin position="42"/>
        <end position="52"/>
    </location>
</feature>
<protein>
    <recommendedName>
        <fullName evidence="4">PPE family protein</fullName>
    </recommendedName>
</protein>
<reference evidence="2 3" key="1">
    <citation type="submission" date="2020-04" db="EMBL/GenBank/DDBJ databases">
        <authorList>
            <person name="Klaysubun C."/>
            <person name="Duangmal K."/>
            <person name="Lipun K."/>
        </authorList>
    </citation>
    <scope>NUCLEOTIDE SEQUENCE [LARGE SCALE GENOMIC DNA]</scope>
    <source>
        <strain evidence="2 3">K10HN5</strain>
    </source>
</reference>
<keyword evidence="3" id="KW-1185">Reference proteome</keyword>
<evidence type="ECO:0000313" key="3">
    <source>
        <dbReference type="Proteomes" id="UP000820669"/>
    </source>
</evidence>
<dbReference type="EMBL" id="JAAXLA010000111">
    <property type="protein sequence ID" value="NMI01966.1"/>
    <property type="molecule type" value="Genomic_DNA"/>
</dbReference>